<dbReference type="SUPFAM" id="SSF53335">
    <property type="entry name" value="S-adenosyl-L-methionine-dependent methyltransferases"/>
    <property type="match status" value="1"/>
</dbReference>
<dbReference type="GO" id="GO:0008168">
    <property type="term" value="F:methyltransferase activity"/>
    <property type="evidence" value="ECO:0007669"/>
    <property type="project" value="TreeGrafter"/>
</dbReference>
<dbReference type="AlphaFoldDB" id="A0A9P5B8Z7"/>
<evidence type="ECO:0000313" key="2">
    <source>
        <dbReference type="EMBL" id="KAF4494206.1"/>
    </source>
</evidence>
<dbReference type="OrthoDB" id="416496at2759"/>
<name>A0A9P5B8Z7_9HYPO</name>
<comment type="caution">
    <text evidence="2">The sequence shown here is derived from an EMBL/GenBank/DDBJ whole genome shotgun (WGS) entry which is preliminary data.</text>
</comment>
<dbReference type="PANTHER" id="PTHR42912">
    <property type="entry name" value="METHYLTRANSFERASE"/>
    <property type="match status" value="1"/>
</dbReference>
<dbReference type="PANTHER" id="PTHR42912:SF83">
    <property type="entry name" value="METHYLTRANSFERASE TYPE 11 DOMAIN-CONTAINING PROTEIN"/>
    <property type="match status" value="1"/>
</dbReference>
<feature type="region of interest" description="Disordered" evidence="1">
    <location>
        <begin position="17"/>
        <end position="73"/>
    </location>
</feature>
<evidence type="ECO:0008006" key="4">
    <source>
        <dbReference type="Google" id="ProtNLM"/>
    </source>
</evidence>
<dbReference type="Gene3D" id="3.40.50.150">
    <property type="entry name" value="Vaccinia Virus protein VP39"/>
    <property type="match status" value="1"/>
</dbReference>
<dbReference type="EMBL" id="LUFC02000800">
    <property type="protein sequence ID" value="KAF4494206.1"/>
    <property type="molecule type" value="Genomic_DNA"/>
</dbReference>
<feature type="compositionally biased region" description="Pro residues" evidence="1">
    <location>
        <begin position="50"/>
        <end position="62"/>
    </location>
</feature>
<dbReference type="InterPro" id="IPR050508">
    <property type="entry name" value="Methyltransf_Superfamily"/>
</dbReference>
<feature type="compositionally biased region" description="Polar residues" evidence="1">
    <location>
        <begin position="114"/>
        <end position="124"/>
    </location>
</feature>
<reference evidence="2" key="1">
    <citation type="submission" date="2020-01" db="EMBL/GenBank/DDBJ databases">
        <title>Identification and distribution of gene clusters putatively required for synthesis of sphingolipid metabolism inhibitors in phylogenetically diverse species of the filamentous fungus Fusarium.</title>
        <authorList>
            <person name="Kim H.-S."/>
            <person name="Busman M."/>
            <person name="Brown D.W."/>
            <person name="Divon H."/>
            <person name="Uhlig S."/>
            <person name="Proctor R.H."/>
        </authorList>
    </citation>
    <scope>NUCLEOTIDE SEQUENCE</scope>
    <source>
        <strain evidence="2">NRRL 31653</strain>
    </source>
</reference>
<dbReference type="Proteomes" id="UP000737391">
    <property type="component" value="Unassembled WGS sequence"/>
</dbReference>
<feature type="region of interest" description="Disordered" evidence="1">
    <location>
        <begin position="113"/>
        <end position="133"/>
    </location>
</feature>
<organism evidence="2 3">
    <name type="scientific">Fusarium agapanthi</name>
    <dbReference type="NCBI Taxonomy" id="1803897"/>
    <lineage>
        <taxon>Eukaryota</taxon>
        <taxon>Fungi</taxon>
        <taxon>Dikarya</taxon>
        <taxon>Ascomycota</taxon>
        <taxon>Pezizomycotina</taxon>
        <taxon>Sordariomycetes</taxon>
        <taxon>Hypocreomycetidae</taxon>
        <taxon>Hypocreales</taxon>
        <taxon>Nectriaceae</taxon>
        <taxon>Fusarium</taxon>
        <taxon>Fusarium fujikuroi species complex</taxon>
    </lineage>
</organism>
<evidence type="ECO:0000256" key="1">
    <source>
        <dbReference type="SAM" id="MobiDB-lite"/>
    </source>
</evidence>
<sequence length="388" mass="42197">MISPTRGLVMRACRTQCRFASSTPRPPRPNIKTPTSRPPSKISKAYIPTPRKPQPPPSPPPSNSSTPATSAQAETLRDLWASTWLPLTGAALLAGALGFYIFGTAAASFKATPCSCTGEHSTPTGRPPALDGDNAEQFDKELALPEWWMGITKLRKRIAERANGHVLELAMGTGRNLEYFNWEPLTLRAQGKAGAKPPKGVVSFTGLDISVDMMDVARKRLVKTVPPMENSAPIVRASTMADHTGGQLSYLDSQLRLIHSDAHHPIPGPATPATTKYDTVIQTFGLCSVSDPVAVVNNLAKVVKPRSGRIILLEHGKGWYGIVNGLLDRNAGKHFEKYGCWWNRDIEALVEEAVAKTPGLEIVKVERPNIMQMGTLVWVELKVNDDTS</sequence>
<accession>A0A9P5B8Z7</accession>
<keyword evidence="3" id="KW-1185">Reference proteome</keyword>
<protein>
    <recommendedName>
        <fullName evidence="4">Methyltransferase OMS1, mitochondrial</fullName>
    </recommendedName>
</protein>
<proteinExistence type="predicted"/>
<gene>
    <name evidence="2" type="ORF">FAGAP_9687</name>
</gene>
<dbReference type="InterPro" id="IPR029063">
    <property type="entry name" value="SAM-dependent_MTases_sf"/>
</dbReference>
<evidence type="ECO:0000313" key="3">
    <source>
        <dbReference type="Proteomes" id="UP000737391"/>
    </source>
</evidence>